<dbReference type="PANTHER" id="PTHR47926">
    <property type="entry name" value="PENTATRICOPEPTIDE REPEAT-CONTAINING PROTEIN"/>
    <property type="match status" value="1"/>
</dbReference>
<reference evidence="3" key="1">
    <citation type="submission" date="2019-09" db="EMBL/GenBank/DDBJ databases">
        <title>Draft genome information of white flower Hibiscus syriacus.</title>
        <authorList>
            <person name="Kim Y.-M."/>
        </authorList>
    </citation>
    <scope>NUCLEOTIDE SEQUENCE [LARGE SCALE GENOMIC DNA]</scope>
    <source>
        <strain evidence="3">YM2019G1</strain>
    </source>
</reference>
<dbReference type="Proteomes" id="UP000436088">
    <property type="component" value="Unassembled WGS sequence"/>
</dbReference>
<sequence>MRSTKSSCFLHGKLAHAHIIKSASKPCLFLQNNLLSMYCKAGEMNVGRRLFDKMSQPNFVSYNSLISGYNQMGAFDKAMQVFIEGRKTCLKLDQFTYAGALNVCTQTGDLKLGVLIHGLVLVSGLIENAFLTNSLIDMYCKCACVEQARYLFENSKEIDEISWNTLISGYVRMNQNEEMLKLLISMHRNGLNLNTYTMGSVLKACCTSTDVGIKYGKMLHGCIMKLGFQMDIVVGTSLLDICAQHGCATDALNLFGLMKEREITPNHITFVGILSACSYGGLVEEGLRYFESMKDYDVETSIEHYCCVADLFGRAGRLAEAQNFILTSVFKNNPIMWRALLSSCRVYKDTVTGKRAAVKVIGLQPQGSASYVLLHNIYAAAAVETLAVGELMQQRGVKKKEPGLSWI</sequence>
<accession>A0A6A2ZPM7</accession>
<keyword evidence="1" id="KW-0677">Repeat</keyword>
<feature type="repeat" description="PPR" evidence="2">
    <location>
        <begin position="159"/>
        <end position="193"/>
    </location>
</feature>
<dbReference type="PANTHER" id="PTHR47926:SF381">
    <property type="entry name" value="DYW DOMAIN-CONTAINING PROTEIN"/>
    <property type="match status" value="1"/>
</dbReference>
<dbReference type="InterPro" id="IPR046848">
    <property type="entry name" value="E_motif"/>
</dbReference>
<evidence type="ECO:0000256" key="2">
    <source>
        <dbReference type="PROSITE-ProRule" id="PRU00708"/>
    </source>
</evidence>
<dbReference type="NCBIfam" id="TIGR00756">
    <property type="entry name" value="PPR"/>
    <property type="match status" value="4"/>
</dbReference>
<dbReference type="Pfam" id="PF12854">
    <property type="entry name" value="PPR_1"/>
    <property type="match status" value="1"/>
</dbReference>
<keyword evidence="4" id="KW-1185">Reference proteome</keyword>
<dbReference type="FunFam" id="1.25.40.10:FF:000158">
    <property type="entry name" value="pentatricopeptide repeat-containing protein At2g33680"/>
    <property type="match status" value="1"/>
</dbReference>
<dbReference type="InterPro" id="IPR046960">
    <property type="entry name" value="PPR_At4g14850-like_plant"/>
</dbReference>
<dbReference type="Gene3D" id="1.25.40.10">
    <property type="entry name" value="Tetratricopeptide repeat domain"/>
    <property type="match status" value="3"/>
</dbReference>
<dbReference type="GO" id="GO:0099402">
    <property type="term" value="P:plant organ development"/>
    <property type="evidence" value="ECO:0007669"/>
    <property type="project" value="UniProtKB-ARBA"/>
</dbReference>
<evidence type="ECO:0000313" key="4">
    <source>
        <dbReference type="Proteomes" id="UP000436088"/>
    </source>
</evidence>
<protein>
    <submittedName>
        <fullName evidence="3">UDP-glucosyl transferase 88A1</fullName>
    </submittedName>
</protein>
<dbReference type="GO" id="GO:0016740">
    <property type="term" value="F:transferase activity"/>
    <property type="evidence" value="ECO:0007669"/>
    <property type="project" value="UniProtKB-KW"/>
</dbReference>
<dbReference type="GO" id="GO:0009451">
    <property type="term" value="P:RNA modification"/>
    <property type="evidence" value="ECO:0007669"/>
    <property type="project" value="InterPro"/>
</dbReference>
<proteinExistence type="predicted"/>
<gene>
    <name evidence="3" type="ORF">F3Y22_tig00110809pilonHSYRG00033</name>
</gene>
<organism evidence="3 4">
    <name type="scientific">Hibiscus syriacus</name>
    <name type="common">Rose of Sharon</name>
    <dbReference type="NCBI Taxonomy" id="106335"/>
    <lineage>
        <taxon>Eukaryota</taxon>
        <taxon>Viridiplantae</taxon>
        <taxon>Streptophyta</taxon>
        <taxon>Embryophyta</taxon>
        <taxon>Tracheophyta</taxon>
        <taxon>Spermatophyta</taxon>
        <taxon>Magnoliopsida</taxon>
        <taxon>eudicotyledons</taxon>
        <taxon>Gunneridae</taxon>
        <taxon>Pentapetalae</taxon>
        <taxon>rosids</taxon>
        <taxon>malvids</taxon>
        <taxon>Malvales</taxon>
        <taxon>Malvaceae</taxon>
        <taxon>Malvoideae</taxon>
        <taxon>Hibiscus</taxon>
    </lineage>
</organism>
<feature type="repeat" description="PPR" evidence="2">
    <location>
        <begin position="231"/>
        <end position="265"/>
    </location>
</feature>
<comment type="caution">
    <text evidence="3">The sequence shown here is derived from an EMBL/GenBank/DDBJ whole genome shotgun (WGS) entry which is preliminary data.</text>
</comment>
<dbReference type="FunFam" id="1.25.40.10:FF:000227">
    <property type="entry name" value="Pentatricopeptide repeat-containing protein At3g13880"/>
    <property type="match status" value="1"/>
</dbReference>
<dbReference type="Pfam" id="PF13041">
    <property type="entry name" value="PPR_2"/>
    <property type="match status" value="1"/>
</dbReference>
<dbReference type="GO" id="GO:0003723">
    <property type="term" value="F:RNA binding"/>
    <property type="evidence" value="ECO:0007669"/>
    <property type="project" value="InterPro"/>
</dbReference>
<dbReference type="Pfam" id="PF01535">
    <property type="entry name" value="PPR"/>
    <property type="match status" value="2"/>
</dbReference>
<dbReference type="InterPro" id="IPR011990">
    <property type="entry name" value="TPR-like_helical_dom_sf"/>
</dbReference>
<evidence type="ECO:0000256" key="1">
    <source>
        <dbReference type="ARBA" id="ARBA00022737"/>
    </source>
</evidence>
<dbReference type="AlphaFoldDB" id="A0A6A2ZPM7"/>
<dbReference type="PROSITE" id="PS51375">
    <property type="entry name" value="PPR"/>
    <property type="match status" value="3"/>
</dbReference>
<dbReference type="Pfam" id="PF13812">
    <property type="entry name" value="PPR_3"/>
    <property type="match status" value="1"/>
</dbReference>
<evidence type="ECO:0000313" key="3">
    <source>
        <dbReference type="EMBL" id="KAE8693506.1"/>
    </source>
</evidence>
<feature type="repeat" description="PPR" evidence="2">
    <location>
        <begin position="58"/>
        <end position="92"/>
    </location>
</feature>
<dbReference type="EMBL" id="VEPZ02001118">
    <property type="protein sequence ID" value="KAE8693506.1"/>
    <property type="molecule type" value="Genomic_DNA"/>
</dbReference>
<dbReference type="InterPro" id="IPR002885">
    <property type="entry name" value="PPR_rpt"/>
</dbReference>
<name>A0A6A2ZPM7_HIBSY</name>
<keyword evidence="3" id="KW-0808">Transferase</keyword>
<dbReference type="Pfam" id="PF20431">
    <property type="entry name" value="E_motif"/>
    <property type="match status" value="1"/>
</dbReference>